<dbReference type="InterPro" id="IPR029058">
    <property type="entry name" value="AB_hydrolase_fold"/>
</dbReference>
<dbReference type="Gene3D" id="3.40.50.1820">
    <property type="entry name" value="alpha/beta hydrolase"/>
    <property type="match status" value="1"/>
</dbReference>
<name>A0A420YF21_9PEZI</name>
<dbReference type="InterPro" id="IPR000073">
    <property type="entry name" value="AB_hydrolase_1"/>
</dbReference>
<evidence type="ECO:0000313" key="3">
    <source>
        <dbReference type="Proteomes" id="UP000275385"/>
    </source>
</evidence>
<evidence type="ECO:0000313" key="2">
    <source>
        <dbReference type="EMBL" id="RKU46535.1"/>
    </source>
</evidence>
<feature type="domain" description="AB hydrolase-1" evidence="1">
    <location>
        <begin position="108"/>
        <end position="207"/>
    </location>
</feature>
<proteinExistence type="predicted"/>
<dbReference type="SUPFAM" id="SSF53474">
    <property type="entry name" value="alpha/beta-Hydrolases"/>
    <property type="match status" value="1"/>
</dbReference>
<organism evidence="2 3">
    <name type="scientific">Coniochaeta pulveracea</name>
    <dbReference type="NCBI Taxonomy" id="177199"/>
    <lineage>
        <taxon>Eukaryota</taxon>
        <taxon>Fungi</taxon>
        <taxon>Dikarya</taxon>
        <taxon>Ascomycota</taxon>
        <taxon>Pezizomycotina</taxon>
        <taxon>Sordariomycetes</taxon>
        <taxon>Sordariomycetidae</taxon>
        <taxon>Coniochaetales</taxon>
        <taxon>Coniochaetaceae</taxon>
        <taxon>Coniochaeta</taxon>
    </lineage>
</organism>
<dbReference type="AlphaFoldDB" id="A0A420YF21"/>
<dbReference type="OrthoDB" id="190201at2759"/>
<dbReference type="Pfam" id="PF00561">
    <property type="entry name" value="Abhydrolase_1"/>
    <property type="match status" value="1"/>
</dbReference>
<protein>
    <recommendedName>
        <fullName evidence="1">AB hydrolase-1 domain-containing protein</fullName>
    </recommendedName>
</protein>
<dbReference type="EMBL" id="QVQW01000014">
    <property type="protein sequence ID" value="RKU46535.1"/>
    <property type="molecule type" value="Genomic_DNA"/>
</dbReference>
<dbReference type="PANTHER" id="PTHR46438">
    <property type="entry name" value="ALPHA/BETA-HYDROLASES SUPERFAMILY PROTEIN"/>
    <property type="match status" value="1"/>
</dbReference>
<dbReference type="ESTHER" id="9pezi-a0a420yf21">
    <property type="family name" value="Zearalenone-hydrolase-fam2"/>
</dbReference>
<comment type="caution">
    <text evidence="2">The sequence shown here is derived from an EMBL/GenBank/DDBJ whole genome shotgun (WGS) entry which is preliminary data.</text>
</comment>
<dbReference type="Proteomes" id="UP000275385">
    <property type="component" value="Unassembled WGS sequence"/>
</dbReference>
<sequence>MVISAAKAEEQEEYVKSRVQGNQRRHTLYCYARGAAYRQRRQGRLSRLPVTPALAQAATSKSLPVAHNRYLEAADHPSIFSNHSFCEHIVDLGEIRMNYATAGTSDKPALLLIPGQTESWWGYEVAMHLLQDSYQVFAVDMRGQGRSTWTPGRYSLDNFGSDLVRFIDTVIQRPVIVSGLSSGGVMSAWLSAFAKPGQIRASIYEDPPLFASQAKPAVGQSVMQTAAGPFFKLWYRWLGGQWSIGDETGMYAHLKDEIPAWILQYLGNSTGPNGLSVNLPEYDPEWGNGFVSGTIDAACDHETILTHVKTPVLFTHHLRAIDPTTGNLLGSVSDTQVQYAQDLIAVNGNQSFTLEQFPKQPHDMHSSDPVTYVTAITKWISSIGMGEALVPNSTQVSSISAKISAASTAPPTCTSTAASKL</sequence>
<reference evidence="2 3" key="1">
    <citation type="submission" date="2018-08" db="EMBL/GenBank/DDBJ databases">
        <title>Draft genome of the lignicolous fungus Coniochaeta pulveracea.</title>
        <authorList>
            <person name="Borstlap C.J."/>
            <person name="De Witt R.N."/>
            <person name="Botha A."/>
            <person name="Volschenk H."/>
        </authorList>
    </citation>
    <scope>NUCLEOTIDE SEQUENCE [LARGE SCALE GENOMIC DNA]</scope>
    <source>
        <strain evidence="2 3">CAB683</strain>
    </source>
</reference>
<keyword evidence="3" id="KW-1185">Reference proteome</keyword>
<dbReference type="PANTHER" id="PTHR46438:SF2">
    <property type="entry name" value="ALPHA_BETA-HYDROLASES SUPERFAMILY PROTEIN"/>
    <property type="match status" value="1"/>
</dbReference>
<evidence type="ECO:0000259" key="1">
    <source>
        <dbReference type="Pfam" id="PF00561"/>
    </source>
</evidence>
<gene>
    <name evidence="2" type="ORF">DL546_008944</name>
</gene>
<dbReference type="STRING" id="177199.A0A420YF21"/>
<accession>A0A420YF21</accession>